<feature type="domain" description="POU-specific atypical" evidence="23">
    <location>
        <begin position="277"/>
        <end position="373"/>
    </location>
</feature>
<comment type="function">
    <text evidence="16">Binds directly to 5'-TTAGGG-3' repeats in telomeric DNA. Associates with the telomerase complex at sites of active telomere processing and positively regulates telomere elongation. Important for TERT binding to chromatin, indicating a role in recruitment of the telomerase complex to telomeres. Also plays a role in the alternative lengthening of telomeres (ALT) pathway in telomerase-negative cells where it promotes formation and/or maintenance of ALT-associated promyelocytic leukemia bodies (APBs). Enhances formation of telomere C-circles in ALT cells, suggesting a possible role in telomere recombination. Might also be involved in the DNA damage response at telomeres.</text>
</comment>
<dbReference type="InterPro" id="IPR006899">
    <property type="entry name" value="HNF-1_N"/>
</dbReference>
<feature type="DNA-binding region" description="Homeobox" evidence="19">
    <location>
        <begin position="399"/>
        <end position="473"/>
    </location>
</feature>
<feature type="transmembrane region" description="Helical" evidence="21">
    <location>
        <begin position="82"/>
        <end position="109"/>
    </location>
</feature>
<feature type="region of interest" description="Disordered" evidence="20">
    <location>
        <begin position="208"/>
        <end position="271"/>
    </location>
</feature>
<dbReference type="GO" id="GO:0016605">
    <property type="term" value="C:PML body"/>
    <property type="evidence" value="ECO:0007669"/>
    <property type="project" value="UniProtKB-SubCell"/>
</dbReference>
<evidence type="ECO:0000256" key="3">
    <source>
        <dbReference type="ARBA" id="ARBA00004496"/>
    </source>
</evidence>
<keyword evidence="21" id="KW-0812">Transmembrane</keyword>
<evidence type="ECO:0000256" key="19">
    <source>
        <dbReference type="PROSITE-ProRule" id="PRU00108"/>
    </source>
</evidence>
<evidence type="ECO:0000256" key="18">
    <source>
        <dbReference type="ARBA" id="ARBA00072740"/>
    </source>
</evidence>
<evidence type="ECO:0000256" key="16">
    <source>
        <dbReference type="ARBA" id="ARBA00059255"/>
    </source>
</evidence>
<evidence type="ECO:0000256" key="4">
    <source>
        <dbReference type="ARBA" id="ARBA00004574"/>
    </source>
</evidence>
<dbReference type="PROSITE" id="PS50071">
    <property type="entry name" value="HOMEOBOX_2"/>
    <property type="match status" value="1"/>
</dbReference>
<dbReference type="PROSITE" id="PS51937">
    <property type="entry name" value="HNF_P1"/>
    <property type="match status" value="1"/>
</dbReference>
<feature type="compositionally biased region" description="Pro residues" evidence="20">
    <location>
        <begin position="243"/>
        <end position="265"/>
    </location>
</feature>
<feature type="compositionally biased region" description="Low complexity" evidence="20">
    <location>
        <begin position="208"/>
        <end position="219"/>
    </location>
</feature>
<dbReference type="Gene3D" id="1.10.10.60">
    <property type="entry name" value="Homeodomain-like"/>
    <property type="match status" value="1"/>
</dbReference>
<keyword evidence="26" id="KW-1185">Reference proteome</keyword>
<keyword evidence="5" id="KW-0158">Chromosome</keyword>
<dbReference type="FunFam" id="1.10.260.40:FF:000011">
    <property type="entry name" value="homeobox-containing protein 1 isoform X2"/>
    <property type="match status" value="1"/>
</dbReference>
<comment type="caution">
    <text evidence="25">The sequence shown here is derived from an EMBL/GenBank/DDBJ whole genome shotgun (WGS) entry which is preliminary data.</text>
</comment>
<comment type="subunit">
    <text evidence="17">Associates with the telomerase holoenzyme complex. Interacts with DKC1, XRCC6 and COIL.</text>
</comment>
<dbReference type="Pfam" id="PF00046">
    <property type="entry name" value="Homeodomain"/>
    <property type="match status" value="1"/>
</dbReference>
<name>A0A9D3N0W3_ANGAN</name>
<evidence type="ECO:0000256" key="12">
    <source>
        <dbReference type="ARBA" id="ARBA00023125"/>
    </source>
</evidence>
<evidence type="ECO:0000256" key="14">
    <source>
        <dbReference type="ARBA" id="ARBA00023163"/>
    </source>
</evidence>
<evidence type="ECO:0000256" key="8">
    <source>
        <dbReference type="ARBA" id="ARBA00022553"/>
    </source>
</evidence>
<keyword evidence="21" id="KW-0472">Membrane</keyword>
<dbReference type="Gene3D" id="1.10.260.40">
    <property type="entry name" value="lambda repressor-like DNA-binding domains"/>
    <property type="match status" value="1"/>
</dbReference>
<reference evidence="25" key="1">
    <citation type="submission" date="2021-01" db="EMBL/GenBank/DDBJ databases">
        <title>A chromosome-scale assembly of European eel, Anguilla anguilla.</title>
        <authorList>
            <person name="Henkel C."/>
            <person name="Jong-Raadsen S.A."/>
            <person name="Dufour S."/>
            <person name="Weltzien F.-A."/>
            <person name="Palstra A.P."/>
            <person name="Pelster B."/>
            <person name="Spaink H.P."/>
            <person name="Van Den Thillart G.E."/>
            <person name="Jansen H."/>
            <person name="Zahm M."/>
            <person name="Klopp C."/>
            <person name="Cedric C."/>
            <person name="Louis A."/>
            <person name="Berthelot C."/>
            <person name="Parey E."/>
            <person name="Roest Crollius H."/>
            <person name="Montfort J."/>
            <person name="Robinson-Rechavi M."/>
            <person name="Bucao C."/>
            <person name="Bouchez O."/>
            <person name="Gislard M."/>
            <person name="Lluch J."/>
            <person name="Milhes M."/>
            <person name="Lampietro C."/>
            <person name="Lopez Roques C."/>
            <person name="Donnadieu C."/>
            <person name="Braasch I."/>
            <person name="Desvignes T."/>
            <person name="Postlethwait J."/>
            <person name="Bobe J."/>
            <person name="Guiguen Y."/>
            <person name="Dirks R."/>
        </authorList>
    </citation>
    <scope>NUCLEOTIDE SEQUENCE</scope>
    <source>
        <strain evidence="25">Tag_6206</strain>
        <tissue evidence="25">Liver</tissue>
    </source>
</reference>
<evidence type="ECO:0000256" key="17">
    <source>
        <dbReference type="ARBA" id="ARBA00064808"/>
    </source>
</evidence>
<evidence type="ECO:0000256" key="11">
    <source>
        <dbReference type="ARBA" id="ARBA00023015"/>
    </source>
</evidence>
<evidence type="ECO:0000256" key="5">
    <source>
        <dbReference type="ARBA" id="ARBA00022454"/>
    </source>
</evidence>
<keyword evidence="15 19" id="KW-0539">Nucleus</keyword>
<dbReference type="GO" id="GO:0003691">
    <property type="term" value="F:double-stranded telomeric DNA binding"/>
    <property type="evidence" value="ECO:0007669"/>
    <property type="project" value="InterPro"/>
</dbReference>
<evidence type="ECO:0000256" key="13">
    <source>
        <dbReference type="ARBA" id="ARBA00023155"/>
    </source>
</evidence>
<dbReference type="PROSITE" id="PS51936">
    <property type="entry name" value="POU_4"/>
    <property type="match status" value="1"/>
</dbReference>
<keyword evidence="8" id="KW-0597">Phosphoprotein</keyword>
<dbReference type="GO" id="GO:0015030">
    <property type="term" value="C:Cajal body"/>
    <property type="evidence" value="ECO:0007669"/>
    <property type="project" value="UniProtKB-SubCell"/>
</dbReference>
<keyword evidence="12 19" id="KW-0238">DNA-binding</keyword>
<comment type="subcellular location">
    <subcellularLocation>
        <location evidence="4">Chromosome</location>
        <location evidence="4">Telomere</location>
    </subcellularLocation>
    <subcellularLocation>
        <location evidence="3">Cytoplasm</location>
    </subcellularLocation>
    <subcellularLocation>
        <location evidence="2">Nucleus</location>
        <location evidence="2">Cajal body</location>
    </subcellularLocation>
    <subcellularLocation>
        <location evidence="1">Nucleus</location>
        <location evidence="1">PML body</location>
    </subcellularLocation>
</comment>
<feature type="region of interest" description="Disordered" evidence="20">
    <location>
        <begin position="521"/>
        <end position="596"/>
    </location>
</feature>
<feature type="domain" description="Homeobox" evidence="22">
    <location>
        <begin position="397"/>
        <end position="472"/>
    </location>
</feature>
<keyword evidence="6" id="KW-0963">Cytoplasm</keyword>
<protein>
    <recommendedName>
        <fullName evidence="18">Homeobox-containing protein 1</fullName>
    </recommendedName>
</protein>
<dbReference type="GO" id="GO:0044877">
    <property type="term" value="F:protein-containing complex binding"/>
    <property type="evidence" value="ECO:0007669"/>
    <property type="project" value="UniProtKB-ARBA"/>
</dbReference>
<sequence>MLEQTRKANENQPGVWDRCSGSRSFVTERHRRSRSLKRGSSRLRCPKWLSDFGHWVRDSDFGRWVGSLSPTRKAMLLLEAALWLLLLGLLSQLNLGLPCLLLSLSYWLYNGPFHMAARRVLRGLHNRRRPLIHRSRMSHYTDEPRFTIEQIDLLQRLRHTGMTKREILHALDTLERLDREHGEKFGHRAAYAAGPRAPGARRWRRLRPAALSSSSSNGARRPRPPPPPPPPPPRRSTGAASPRRPPTATTPPRRPPPLPPPPPPSSGVGVGPVVPARAYAYDVADEEIEIDDKVEELMRRDSNLIKEEIKAFLANRRISQAVVAQVTGISQSRISHWLLQQGSDLSEQKKRAFFRWYQLEKTSPGATLSMRPTPLALEEMEWMQTPPPISSAPGSFRLRRGSRFTWRKECLAVMESYFNENQYPDEAKREEIANACNAVIQKPGKKLTELERVTSLKVYNWFANRRKEIKRRANIAAILESHGIDVQSPGGHSNSDDVDGNDYSEQACDAVFFEKRPFPRPRFDLSPPTQVPVLPPSWLAARPSLGSAGPQRAPPAGRPGAGPGKAEGGPRLTAVSWSPPSLQDDSNSHGEHQDPITLAVEMAAVNHSILALAQQGGAGGEIKTEVLDDD</sequence>
<dbReference type="InterPro" id="IPR001387">
    <property type="entry name" value="Cro/C1-type_HTH"/>
</dbReference>
<dbReference type="SMART" id="SM00389">
    <property type="entry name" value="HOX"/>
    <property type="match status" value="1"/>
</dbReference>
<evidence type="ECO:0000256" key="1">
    <source>
        <dbReference type="ARBA" id="ARBA00004322"/>
    </source>
</evidence>
<dbReference type="CDD" id="cd00086">
    <property type="entry name" value="homeodomain"/>
    <property type="match status" value="1"/>
</dbReference>
<feature type="compositionally biased region" description="Pro residues" evidence="20">
    <location>
        <begin position="224"/>
        <end position="234"/>
    </location>
</feature>
<dbReference type="FunFam" id="1.10.10.60:FF:000038">
    <property type="entry name" value="Homeobox-containing protein 1 isoform X2"/>
    <property type="match status" value="1"/>
</dbReference>
<dbReference type="GO" id="GO:0005737">
    <property type="term" value="C:cytoplasm"/>
    <property type="evidence" value="ECO:0007669"/>
    <property type="project" value="UniProtKB-SubCell"/>
</dbReference>
<dbReference type="InterPro" id="IPR009057">
    <property type="entry name" value="Homeodomain-like_sf"/>
</dbReference>
<dbReference type="InterPro" id="IPR044869">
    <property type="entry name" value="HNF-1_POU"/>
</dbReference>
<organism evidence="25 26">
    <name type="scientific">Anguilla anguilla</name>
    <name type="common">European freshwater eel</name>
    <name type="synonym">Muraena anguilla</name>
    <dbReference type="NCBI Taxonomy" id="7936"/>
    <lineage>
        <taxon>Eukaryota</taxon>
        <taxon>Metazoa</taxon>
        <taxon>Chordata</taxon>
        <taxon>Craniata</taxon>
        <taxon>Vertebrata</taxon>
        <taxon>Euteleostomi</taxon>
        <taxon>Actinopterygii</taxon>
        <taxon>Neopterygii</taxon>
        <taxon>Teleostei</taxon>
        <taxon>Anguilliformes</taxon>
        <taxon>Anguillidae</taxon>
        <taxon>Anguilla</taxon>
    </lineage>
</organism>
<dbReference type="PANTHER" id="PTHR14618:SF4">
    <property type="entry name" value="HOMEOBOX-CONTAINING PROTEIN 1 ISOFORM X1-RELATED"/>
    <property type="match status" value="1"/>
</dbReference>
<dbReference type="InterPro" id="IPR001356">
    <property type="entry name" value="HD"/>
</dbReference>
<evidence type="ECO:0000256" key="21">
    <source>
        <dbReference type="SAM" id="Phobius"/>
    </source>
</evidence>
<evidence type="ECO:0000256" key="2">
    <source>
        <dbReference type="ARBA" id="ARBA00004408"/>
    </source>
</evidence>
<dbReference type="EMBL" id="JAFIRN010000001">
    <property type="protein sequence ID" value="KAG5857331.1"/>
    <property type="molecule type" value="Genomic_DNA"/>
</dbReference>
<keyword evidence="10" id="KW-0779">Telomere</keyword>
<keyword evidence="9" id="KW-0832">Ubl conjugation</keyword>
<keyword evidence="13 19" id="KW-0371">Homeobox</keyword>
<evidence type="ECO:0000256" key="9">
    <source>
        <dbReference type="ARBA" id="ARBA00022843"/>
    </source>
</evidence>
<keyword evidence="7" id="KW-1017">Isopeptide bond</keyword>
<evidence type="ECO:0000256" key="6">
    <source>
        <dbReference type="ARBA" id="ARBA00022490"/>
    </source>
</evidence>
<evidence type="ECO:0000256" key="10">
    <source>
        <dbReference type="ARBA" id="ARBA00022895"/>
    </source>
</evidence>
<evidence type="ECO:0000256" key="20">
    <source>
        <dbReference type="SAM" id="MobiDB-lite"/>
    </source>
</evidence>
<dbReference type="Pfam" id="PF04814">
    <property type="entry name" value="HNF-1_N"/>
    <property type="match status" value="1"/>
</dbReference>
<dbReference type="SUPFAM" id="SSF47413">
    <property type="entry name" value="lambda repressor-like DNA-binding domains"/>
    <property type="match status" value="1"/>
</dbReference>
<evidence type="ECO:0000313" key="25">
    <source>
        <dbReference type="EMBL" id="KAG5857331.1"/>
    </source>
</evidence>
<dbReference type="AlphaFoldDB" id="A0A9D3N0W3"/>
<dbReference type="GO" id="GO:0007004">
    <property type="term" value="P:telomere maintenance via telomerase"/>
    <property type="evidence" value="ECO:0007669"/>
    <property type="project" value="UniProtKB-ARBA"/>
</dbReference>
<feature type="domain" description="HNF-p1" evidence="24">
    <location>
        <begin position="142"/>
        <end position="173"/>
    </location>
</feature>
<evidence type="ECO:0000256" key="7">
    <source>
        <dbReference type="ARBA" id="ARBA00022499"/>
    </source>
</evidence>
<dbReference type="PANTHER" id="PTHR14618">
    <property type="entry name" value="HOMEODOX-CONTAINING PROTEIN 1 HMBOX1"/>
    <property type="match status" value="1"/>
</dbReference>
<dbReference type="SUPFAM" id="SSF46689">
    <property type="entry name" value="Homeodomain-like"/>
    <property type="match status" value="1"/>
</dbReference>
<keyword evidence="11" id="KW-0805">Transcription regulation</keyword>
<evidence type="ECO:0000259" key="24">
    <source>
        <dbReference type="PROSITE" id="PS51937"/>
    </source>
</evidence>
<accession>A0A9D3N0W3</accession>
<feature type="compositionally biased region" description="Polar residues" evidence="20">
    <location>
        <begin position="575"/>
        <end position="585"/>
    </location>
</feature>
<dbReference type="Proteomes" id="UP001044222">
    <property type="component" value="Unassembled WGS sequence"/>
</dbReference>
<dbReference type="GO" id="GO:0045893">
    <property type="term" value="P:positive regulation of DNA-templated transcription"/>
    <property type="evidence" value="ECO:0007669"/>
    <property type="project" value="InterPro"/>
</dbReference>
<evidence type="ECO:0000259" key="22">
    <source>
        <dbReference type="PROSITE" id="PS50071"/>
    </source>
</evidence>
<evidence type="ECO:0000259" key="23">
    <source>
        <dbReference type="PROSITE" id="PS51936"/>
    </source>
</evidence>
<gene>
    <name evidence="25" type="ORF">ANANG_G00018320</name>
</gene>
<dbReference type="GO" id="GO:0000781">
    <property type="term" value="C:chromosome, telomeric region"/>
    <property type="evidence" value="ECO:0007669"/>
    <property type="project" value="UniProtKB-SubCell"/>
</dbReference>
<dbReference type="InterPro" id="IPR044866">
    <property type="entry name" value="HNF_P1"/>
</dbReference>
<evidence type="ECO:0000313" key="26">
    <source>
        <dbReference type="Proteomes" id="UP001044222"/>
    </source>
</evidence>
<dbReference type="CDD" id="cd00093">
    <property type="entry name" value="HTH_XRE"/>
    <property type="match status" value="1"/>
</dbReference>
<keyword evidence="14" id="KW-0804">Transcription</keyword>
<keyword evidence="21" id="KW-1133">Transmembrane helix</keyword>
<proteinExistence type="predicted"/>
<dbReference type="InterPro" id="IPR010982">
    <property type="entry name" value="Lambda_DNA-bd_dom_sf"/>
</dbReference>
<dbReference type="InterPro" id="IPR040363">
    <property type="entry name" value="HMBOX1"/>
</dbReference>
<evidence type="ECO:0000256" key="15">
    <source>
        <dbReference type="ARBA" id="ARBA00023242"/>
    </source>
</evidence>